<gene>
    <name evidence="2" type="ORF">QFW77_18350</name>
</gene>
<dbReference type="Pfam" id="PF12146">
    <property type="entry name" value="Hydrolase_4"/>
    <property type="match status" value="1"/>
</dbReference>
<dbReference type="RefSeq" id="WP_280576311.1">
    <property type="nucleotide sequence ID" value="NZ_JARXRM010000046.1"/>
</dbReference>
<comment type="caution">
    <text evidence="2">The sequence shown here is derived from an EMBL/GenBank/DDBJ whole genome shotgun (WGS) entry which is preliminary data.</text>
</comment>
<evidence type="ECO:0000313" key="3">
    <source>
        <dbReference type="Proteomes" id="UP001156940"/>
    </source>
</evidence>
<dbReference type="GO" id="GO:0016787">
    <property type="term" value="F:hydrolase activity"/>
    <property type="evidence" value="ECO:0007669"/>
    <property type="project" value="UniProtKB-KW"/>
</dbReference>
<dbReference type="Proteomes" id="UP001156940">
    <property type="component" value="Unassembled WGS sequence"/>
</dbReference>
<evidence type="ECO:0000313" key="2">
    <source>
        <dbReference type="EMBL" id="MDH5824931.1"/>
    </source>
</evidence>
<dbReference type="PANTHER" id="PTHR43194:SF2">
    <property type="entry name" value="PEROXISOMAL MEMBRANE PROTEIN LPX1"/>
    <property type="match status" value="1"/>
</dbReference>
<feature type="domain" description="Serine aminopeptidase S33" evidence="1">
    <location>
        <begin position="115"/>
        <end position="311"/>
    </location>
</feature>
<organism evidence="2 3">
    <name type="scientific">Luteimonas endophytica</name>
    <dbReference type="NCBI Taxonomy" id="3042023"/>
    <lineage>
        <taxon>Bacteria</taxon>
        <taxon>Pseudomonadati</taxon>
        <taxon>Pseudomonadota</taxon>
        <taxon>Gammaproteobacteria</taxon>
        <taxon>Lysobacterales</taxon>
        <taxon>Lysobacteraceae</taxon>
        <taxon>Luteimonas</taxon>
    </lineage>
</organism>
<dbReference type="InterPro" id="IPR050228">
    <property type="entry name" value="Carboxylesterase_BioH"/>
</dbReference>
<accession>A0ABT6JDS2</accession>
<dbReference type="InterPro" id="IPR022742">
    <property type="entry name" value="Hydrolase_4"/>
</dbReference>
<evidence type="ECO:0000259" key="1">
    <source>
        <dbReference type="Pfam" id="PF12146"/>
    </source>
</evidence>
<reference evidence="2 3" key="1">
    <citation type="submission" date="2023-04" db="EMBL/GenBank/DDBJ databases">
        <title>Luteimonas endophyticus RD2P54.</title>
        <authorList>
            <person name="Sun J.-Q."/>
        </authorList>
    </citation>
    <scope>NUCLEOTIDE SEQUENCE [LARGE SCALE GENOMIC DNA]</scope>
    <source>
        <strain evidence="2 3">RD2P54</strain>
    </source>
</reference>
<dbReference type="Gene3D" id="3.40.50.1820">
    <property type="entry name" value="alpha/beta hydrolase"/>
    <property type="match status" value="1"/>
</dbReference>
<sequence length="367" mass="38589">MAAPGSHRTFSLLDRWRRSGAALLALALCGCTSLADRIVEPRSVPLVDSALAAQVQRSLGIETGRHRPAGGPVLQYLEVAPRDYGLEYRYTRTARGAAFEFATRSRPAHGHPQPPRRGTVVLLHGWGLDSSSMLVWALHLAEAGWQGIAVDLRNHGGSGRAPAGYGPREGEDVAGLVRTLLGNGTIREPVFLLGVSYGAVAALHAAADPQAPVAGVVAFSPYANAAEGIADMVRGLATMHGESLRVRLAAGLGRYDAARTASAIAEAGRRLELDLAAIDVRRPVAAGDACMLMVHGDADGFFAMEDVRSLADASARAHLLELPGEHHFSLPMRADWLAMPVAEWMATAAAGECRPATLPAPPGVPAP</sequence>
<dbReference type="PANTHER" id="PTHR43194">
    <property type="entry name" value="HYDROLASE ALPHA/BETA FOLD FAMILY"/>
    <property type="match status" value="1"/>
</dbReference>
<protein>
    <submittedName>
        <fullName evidence="2">Alpha/beta fold hydrolase</fullName>
    </submittedName>
</protein>
<keyword evidence="3" id="KW-1185">Reference proteome</keyword>
<dbReference type="EMBL" id="JARXRM010000046">
    <property type="protein sequence ID" value="MDH5824931.1"/>
    <property type="molecule type" value="Genomic_DNA"/>
</dbReference>
<name>A0ABT6JDS2_9GAMM</name>
<proteinExistence type="predicted"/>
<dbReference type="SUPFAM" id="SSF53474">
    <property type="entry name" value="alpha/beta-Hydrolases"/>
    <property type="match status" value="1"/>
</dbReference>
<keyword evidence="2" id="KW-0378">Hydrolase</keyword>
<dbReference type="InterPro" id="IPR029058">
    <property type="entry name" value="AB_hydrolase_fold"/>
</dbReference>